<dbReference type="Proteomes" id="UP000670475">
    <property type="component" value="Unassembled WGS sequence"/>
</dbReference>
<dbReference type="AlphaFoldDB" id="A0A940M985"/>
<keyword evidence="2" id="KW-0732">Signal</keyword>
<evidence type="ECO:0000256" key="2">
    <source>
        <dbReference type="SAM" id="SignalP"/>
    </source>
</evidence>
<proteinExistence type="predicted"/>
<name>A0A940M985_9ACTN</name>
<evidence type="ECO:0000313" key="4">
    <source>
        <dbReference type="EMBL" id="MBP0456662.1"/>
    </source>
</evidence>
<dbReference type="PROSITE" id="PS51257">
    <property type="entry name" value="PROKAR_LIPOPROTEIN"/>
    <property type="match status" value="1"/>
</dbReference>
<evidence type="ECO:0000313" key="5">
    <source>
        <dbReference type="Proteomes" id="UP000670475"/>
    </source>
</evidence>
<sequence>MSAKKIAALALTVAAAGLSLTACGSGGQSSASAAGSSASAATGSPLGTSASDSGKGSSSSSGSSSNSGSSGSSKDSSGSNLSAKSGGSTSTTKCKTDDLGFSVASTPGYKDKELAITLTNKGSHTCSMHGYPGVQLVGPDGLGDRGPNAERNTESATASTVTLKPGEETGFILGYMPATNDSAKTYTRLDITPPNNTVSETVDLHSLAFAPAAATKDIRSLVVNPVGFHWGTGK</sequence>
<feature type="signal peptide" evidence="2">
    <location>
        <begin position="1"/>
        <end position="24"/>
    </location>
</feature>
<organism evidence="4 5">
    <name type="scientific">Streptomyces montanisoli</name>
    <dbReference type="NCBI Taxonomy" id="2798581"/>
    <lineage>
        <taxon>Bacteria</taxon>
        <taxon>Bacillati</taxon>
        <taxon>Actinomycetota</taxon>
        <taxon>Actinomycetes</taxon>
        <taxon>Kitasatosporales</taxon>
        <taxon>Streptomycetaceae</taxon>
        <taxon>Streptomyces</taxon>
    </lineage>
</organism>
<feature type="region of interest" description="Disordered" evidence="1">
    <location>
        <begin position="23"/>
        <end position="92"/>
    </location>
</feature>
<evidence type="ECO:0000256" key="1">
    <source>
        <dbReference type="SAM" id="MobiDB-lite"/>
    </source>
</evidence>
<feature type="domain" description="DUF4232" evidence="3">
    <location>
        <begin position="94"/>
        <end position="226"/>
    </location>
</feature>
<keyword evidence="5" id="KW-1185">Reference proteome</keyword>
<reference evidence="4" key="1">
    <citation type="submission" date="2021-03" db="EMBL/GenBank/DDBJ databases">
        <title>Whole genome sequence of Streptomyces bomunensis MMS17-BM035.</title>
        <authorList>
            <person name="Lee J.H."/>
        </authorList>
    </citation>
    <scope>NUCLEOTIDE SEQUENCE</scope>
    <source>
        <strain evidence="4">MMS17-BM035</strain>
    </source>
</reference>
<dbReference type="EMBL" id="JAGIQL010000008">
    <property type="protein sequence ID" value="MBP0456662.1"/>
    <property type="molecule type" value="Genomic_DNA"/>
</dbReference>
<comment type="caution">
    <text evidence="4">The sequence shown here is derived from an EMBL/GenBank/DDBJ whole genome shotgun (WGS) entry which is preliminary data.</text>
</comment>
<accession>A0A940M985</accession>
<dbReference type="Pfam" id="PF14016">
    <property type="entry name" value="DUF4232"/>
    <property type="match status" value="1"/>
</dbReference>
<protein>
    <submittedName>
        <fullName evidence="4">DUF4232 domain-containing protein</fullName>
    </submittedName>
</protein>
<dbReference type="RefSeq" id="WP_209338442.1">
    <property type="nucleotide sequence ID" value="NZ_JAGIQL010000008.1"/>
</dbReference>
<evidence type="ECO:0000259" key="3">
    <source>
        <dbReference type="Pfam" id="PF14016"/>
    </source>
</evidence>
<dbReference type="InterPro" id="IPR025326">
    <property type="entry name" value="DUF4232"/>
</dbReference>
<feature type="chain" id="PRO_5039306874" evidence="2">
    <location>
        <begin position="25"/>
        <end position="234"/>
    </location>
</feature>
<gene>
    <name evidence="4" type="ORF">JFN87_03975</name>
</gene>